<feature type="compositionally biased region" description="Acidic residues" evidence="1">
    <location>
        <begin position="48"/>
        <end position="58"/>
    </location>
</feature>
<keyword evidence="3" id="KW-1185">Reference proteome</keyword>
<dbReference type="RefSeq" id="WP_311558606.1">
    <property type="nucleotide sequence ID" value="NZ_JAVREJ010000016.1"/>
</dbReference>
<reference evidence="3" key="1">
    <citation type="submission" date="2023-07" db="EMBL/GenBank/DDBJ databases">
        <title>30 novel species of actinomycetes from the DSMZ collection.</title>
        <authorList>
            <person name="Nouioui I."/>
        </authorList>
    </citation>
    <scope>NUCLEOTIDE SEQUENCE [LARGE SCALE GENOMIC DNA]</scope>
    <source>
        <strain evidence="3">DSM 45834</strain>
    </source>
</reference>
<comment type="caution">
    <text evidence="2">The sequence shown here is derived from an EMBL/GenBank/DDBJ whole genome shotgun (WGS) entry which is preliminary data.</text>
</comment>
<protein>
    <submittedName>
        <fullName evidence="2">Uncharacterized protein</fullName>
    </submittedName>
</protein>
<feature type="region of interest" description="Disordered" evidence="1">
    <location>
        <begin position="1"/>
        <end position="70"/>
    </location>
</feature>
<dbReference type="EMBL" id="JAVREJ010000016">
    <property type="protein sequence ID" value="MDT0352101.1"/>
    <property type="molecule type" value="Genomic_DNA"/>
</dbReference>
<feature type="compositionally biased region" description="Acidic residues" evidence="1">
    <location>
        <begin position="24"/>
        <end position="40"/>
    </location>
</feature>
<evidence type="ECO:0000313" key="2">
    <source>
        <dbReference type="EMBL" id="MDT0352101.1"/>
    </source>
</evidence>
<organism evidence="2 3">
    <name type="scientific">Pseudonocardia charpentierae</name>
    <dbReference type="NCBI Taxonomy" id="3075545"/>
    <lineage>
        <taxon>Bacteria</taxon>
        <taxon>Bacillati</taxon>
        <taxon>Actinomycetota</taxon>
        <taxon>Actinomycetes</taxon>
        <taxon>Pseudonocardiales</taxon>
        <taxon>Pseudonocardiaceae</taxon>
        <taxon>Pseudonocardia</taxon>
    </lineage>
</organism>
<accession>A0ABU2NDS8</accession>
<proteinExistence type="predicted"/>
<dbReference type="Proteomes" id="UP001183202">
    <property type="component" value="Unassembled WGS sequence"/>
</dbReference>
<evidence type="ECO:0000313" key="3">
    <source>
        <dbReference type="Proteomes" id="UP001183202"/>
    </source>
</evidence>
<evidence type="ECO:0000256" key="1">
    <source>
        <dbReference type="SAM" id="MobiDB-lite"/>
    </source>
</evidence>
<gene>
    <name evidence="2" type="ORF">RM445_21455</name>
</gene>
<name>A0ABU2NDS8_9PSEU</name>
<sequence length="70" mass="7547">MRIDEPGTDILDSANPADVAEQQAELDDSGLDDSGFDDDPTPDRDDLPLEADPADVAEQDAAVPYDDDER</sequence>